<keyword evidence="3" id="KW-0238">DNA-binding</keyword>
<dbReference type="EMBL" id="CP139725">
    <property type="protein sequence ID" value="WPZ20469.1"/>
    <property type="molecule type" value="Genomic_DNA"/>
</dbReference>
<evidence type="ECO:0000313" key="7">
    <source>
        <dbReference type="EMBL" id="WPZ20469.1"/>
    </source>
</evidence>
<dbReference type="Gene3D" id="3.40.50.1390">
    <property type="entry name" value="Resolvase, N-terminal catalytic domain"/>
    <property type="match status" value="1"/>
</dbReference>
<comment type="similarity">
    <text evidence="1">Belongs to the site-specific recombinase resolvase family.</text>
</comment>
<feature type="active site" description="O-(5'-phospho-DNA)-serine intermediate" evidence="5">
    <location>
        <position position="11"/>
    </location>
</feature>
<dbReference type="InterPro" id="IPR006119">
    <property type="entry name" value="Resolv_N"/>
</dbReference>
<dbReference type="InterPro" id="IPR006118">
    <property type="entry name" value="Recombinase_CS"/>
</dbReference>
<evidence type="ECO:0000313" key="8">
    <source>
        <dbReference type="Proteomes" id="UP001326567"/>
    </source>
</evidence>
<dbReference type="PROSITE" id="PS00398">
    <property type="entry name" value="RECOMBINASES_2"/>
    <property type="match status" value="1"/>
</dbReference>
<dbReference type="Pfam" id="PF00239">
    <property type="entry name" value="Resolvase"/>
    <property type="match status" value="1"/>
</dbReference>
<proteinExistence type="inferred from homology"/>
<dbReference type="PANTHER" id="PTHR30461:SF26">
    <property type="entry name" value="RESOLVASE HOMOLOG YNEB"/>
    <property type="match status" value="1"/>
</dbReference>
<dbReference type="InterPro" id="IPR036162">
    <property type="entry name" value="Resolvase-like_N_sf"/>
</dbReference>
<dbReference type="PROSITE" id="PS00397">
    <property type="entry name" value="RECOMBINASES_1"/>
    <property type="match status" value="1"/>
</dbReference>
<keyword evidence="4" id="KW-0233">DNA recombination</keyword>
<keyword evidence="8" id="KW-1185">Reference proteome</keyword>
<dbReference type="InterPro" id="IPR050639">
    <property type="entry name" value="SSR_resolvase"/>
</dbReference>
<evidence type="ECO:0000256" key="5">
    <source>
        <dbReference type="PROSITE-ProRule" id="PRU10137"/>
    </source>
</evidence>
<keyword evidence="2" id="KW-0229">DNA integration</keyword>
<gene>
    <name evidence="7" type="ORF">T7987_09735</name>
</gene>
<reference evidence="7 8" key="1">
    <citation type="submission" date="2023-11" db="EMBL/GenBank/DDBJ databases">
        <title>From the Deep-Sea to the Surface: Bacterial Genomes Isolated from the Moytirra Hydrothermal Vent Plume.</title>
        <authorList>
            <person name="Major S.R."/>
        </authorList>
    </citation>
    <scope>NUCLEOTIDE SEQUENCE [LARGE SCALE GENOMIC DNA]</scope>
    <source>
        <strain evidence="7 8">OXR-9</strain>
    </source>
</reference>
<dbReference type="SUPFAM" id="SSF53041">
    <property type="entry name" value="Resolvase-like"/>
    <property type="match status" value="1"/>
</dbReference>
<evidence type="ECO:0000256" key="2">
    <source>
        <dbReference type="ARBA" id="ARBA00022908"/>
    </source>
</evidence>
<dbReference type="PANTHER" id="PTHR30461">
    <property type="entry name" value="DNA-INVERTASE FROM LAMBDOID PROPHAGE"/>
    <property type="match status" value="1"/>
</dbReference>
<evidence type="ECO:0000256" key="1">
    <source>
        <dbReference type="ARBA" id="ARBA00009913"/>
    </source>
</evidence>
<evidence type="ECO:0000256" key="3">
    <source>
        <dbReference type="ARBA" id="ARBA00023125"/>
    </source>
</evidence>
<dbReference type="SMART" id="SM00857">
    <property type="entry name" value="Resolvase"/>
    <property type="match status" value="1"/>
</dbReference>
<sequence length="211" mass="22989">MSRTILYARVSTADQTLDHQRTQAEAAGIEIDEVVADHGVSGVSTKLSDRPEGRRLYDKLRRGDVLVVRWVDRLGRDYQDVTDAIREFIRKGVVIRTVINSMTFDGSTTDPTQMAVRDALIGFMAATAQAQAEATKAAQLAGIAAAKEDPKRYRGKKPSYDQAALEKVQAMLGVGLGTTTISRETGLTRQTVLRIKGDPVAAQAALTRWAS</sequence>
<dbReference type="PROSITE" id="PS51736">
    <property type="entry name" value="RECOMBINASES_3"/>
    <property type="match status" value="1"/>
</dbReference>
<organism evidence="7 8">
    <name type="scientific">Sulfitobacter faviae</name>
    <dbReference type="NCBI Taxonomy" id="1775881"/>
    <lineage>
        <taxon>Bacteria</taxon>
        <taxon>Pseudomonadati</taxon>
        <taxon>Pseudomonadota</taxon>
        <taxon>Alphaproteobacteria</taxon>
        <taxon>Rhodobacterales</taxon>
        <taxon>Roseobacteraceae</taxon>
        <taxon>Sulfitobacter</taxon>
    </lineage>
</organism>
<name>A0ABZ0UVN9_9RHOB</name>
<dbReference type="Gene3D" id="1.10.10.60">
    <property type="entry name" value="Homeodomain-like"/>
    <property type="match status" value="1"/>
</dbReference>
<dbReference type="Proteomes" id="UP001326567">
    <property type="component" value="Chromosome"/>
</dbReference>
<accession>A0ABZ0UVN9</accession>
<evidence type="ECO:0000259" key="6">
    <source>
        <dbReference type="PROSITE" id="PS51736"/>
    </source>
</evidence>
<protein>
    <submittedName>
        <fullName evidence="7">Recombinase family protein</fullName>
    </submittedName>
</protein>
<feature type="domain" description="Resolvase/invertase-type recombinase catalytic" evidence="6">
    <location>
        <begin position="3"/>
        <end position="150"/>
    </location>
</feature>
<dbReference type="CDD" id="cd03768">
    <property type="entry name" value="SR_ResInv"/>
    <property type="match status" value="1"/>
</dbReference>
<evidence type="ECO:0000256" key="4">
    <source>
        <dbReference type="ARBA" id="ARBA00023172"/>
    </source>
</evidence>
<dbReference type="RefSeq" id="WP_322327746.1">
    <property type="nucleotide sequence ID" value="NZ_CP139725.1"/>
</dbReference>